<dbReference type="SUPFAM" id="SSF53807">
    <property type="entry name" value="Helical backbone' metal receptor"/>
    <property type="match status" value="1"/>
</dbReference>
<evidence type="ECO:0000313" key="8">
    <source>
        <dbReference type="EMBL" id="NGP19092.1"/>
    </source>
</evidence>
<dbReference type="PANTHER" id="PTHR30532:SF24">
    <property type="entry name" value="FERRIC ENTEROBACTIN-BINDING PERIPLASMIC PROTEIN FEPB"/>
    <property type="match status" value="1"/>
</dbReference>
<name>A0A6M1SUP7_9HYPH</name>
<comment type="similarity">
    <text evidence="2">Belongs to the bacterial solute-binding protein 8 family.</text>
</comment>
<keyword evidence="4" id="KW-0408">Iron</keyword>
<dbReference type="AlphaFoldDB" id="A0A6M1SUP7"/>
<reference evidence="8 9" key="2">
    <citation type="submission" date="2020-03" db="EMBL/GenBank/DDBJ databases">
        <title>Devosia chinhatensis sp. nov., isolated from a hexachlorocyclohexane (HCH) dump site in India.</title>
        <authorList>
            <person name="Kumar M."/>
            <person name="Lal R."/>
        </authorList>
    </citation>
    <scope>NUCLEOTIDE SEQUENCE [LARGE SCALE GENOMIC DNA]</scope>
    <source>
        <strain evidence="8 9">H239</strain>
    </source>
</reference>
<keyword evidence="3" id="KW-0813">Transport</keyword>
<keyword evidence="5 6" id="KW-0732">Signal</keyword>
<evidence type="ECO:0000256" key="5">
    <source>
        <dbReference type="ARBA" id="ARBA00022729"/>
    </source>
</evidence>
<dbReference type="PROSITE" id="PS50983">
    <property type="entry name" value="FE_B12_PBP"/>
    <property type="match status" value="1"/>
</dbReference>
<accession>A0A6M1SUP7</accession>
<dbReference type="InterPro" id="IPR051313">
    <property type="entry name" value="Bact_iron-sidero_bind"/>
</dbReference>
<sequence>MLRRLSLLALAATALTAPALAQDAFPVTIQHALGETTIEAKPERVVTWGWSTQDVVLDLGVTPVGMAFFAYGGGEDGVLPWTEAAITEGGLDMPVVFPNTPEAPLEAIAALAPDVIIAPYSGITAEEYELLSAIAPVVAYPEKPWLIRWQDVVTLTGQALGESEKAAALIADTESFLAEQVAAYPDIEGTVFANIVNRNDGQVAVRIEGDPRVQLFADIGMVPAPAPEGGALVPTGIAYTLSYENFDQIPADMLLSFYDNKESANNFIGLDLIRLSPLVAKNAYTTIFGEDLTMAVSGAITPMSLRWGFPQVVGEVGRAATAAKAE</sequence>
<keyword evidence="9" id="KW-1185">Reference proteome</keyword>
<feature type="signal peptide" evidence="6">
    <location>
        <begin position="1"/>
        <end position="21"/>
    </location>
</feature>
<dbReference type="GO" id="GO:0030288">
    <property type="term" value="C:outer membrane-bounded periplasmic space"/>
    <property type="evidence" value="ECO:0007669"/>
    <property type="project" value="TreeGrafter"/>
</dbReference>
<reference evidence="8 9" key="1">
    <citation type="submission" date="2020-02" db="EMBL/GenBank/DDBJ databases">
        <authorList>
            <person name="Khan S.A."/>
            <person name="Jeon C.O."/>
            <person name="Chun B.H."/>
        </authorList>
    </citation>
    <scope>NUCLEOTIDE SEQUENCE [LARGE SCALE GENOMIC DNA]</scope>
    <source>
        <strain evidence="8 9">H239</strain>
    </source>
</reference>
<dbReference type="RefSeq" id="WP_164535335.1">
    <property type="nucleotide sequence ID" value="NZ_JAALFG010000004.1"/>
</dbReference>
<organism evidence="8 9">
    <name type="scientific">Devosia aurantiaca</name>
    <dbReference type="NCBI Taxonomy" id="2714858"/>
    <lineage>
        <taxon>Bacteria</taxon>
        <taxon>Pseudomonadati</taxon>
        <taxon>Pseudomonadota</taxon>
        <taxon>Alphaproteobacteria</taxon>
        <taxon>Hyphomicrobiales</taxon>
        <taxon>Devosiaceae</taxon>
        <taxon>Devosia</taxon>
    </lineage>
</organism>
<evidence type="ECO:0000256" key="2">
    <source>
        <dbReference type="ARBA" id="ARBA00008814"/>
    </source>
</evidence>
<dbReference type="PANTHER" id="PTHR30532">
    <property type="entry name" value="IRON III DICITRATE-BINDING PERIPLASMIC PROTEIN"/>
    <property type="match status" value="1"/>
</dbReference>
<keyword evidence="4" id="KW-0410">Iron transport</keyword>
<protein>
    <submittedName>
        <fullName evidence="8">ABC transporter substrate-binding protein</fullName>
    </submittedName>
</protein>
<dbReference type="Proteomes" id="UP000474802">
    <property type="component" value="Unassembled WGS sequence"/>
</dbReference>
<dbReference type="GO" id="GO:1901678">
    <property type="term" value="P:iron coordination entity transport"/>
    <property type="evidence" value="ECO:0007669"/>
    <property type="project" value="UniProtKB-ARBA"/>
</dbReference>
<evidence type="ECO:0000256" key="6">
    <source>
        <dbReference type="SAM" id="SignalP"/>
    </source>
</evidence>
<dbReference type="EMBL" id="JAALFG010000004">
    <property type="protein sequence ID" value="NGP19092.1"/>
    <property type="molecule type" value="Genomic_DNA"/>
</dbReference>
<keyword evidence="4" id="KW-0406">Ion transport</keyword>
<comment type="caution">
    <text evidence="8">The sequence shown here is derived from an EMBL/GenBank/DDBJ whole genome shotgun (WGS) entry which is preliminary data.</text>
</comment>
<evidence type="ECO:0000256" key="3">
    <source>
        <dbReference type="ARBA" id="ARBA00022448"/>
    </source>
</evidence>
<feature type="domain" description="Fe/B12 periplasmic-binding" evidence="7">
    <location>
        <begin position="44"/>
        <end position="320"/>
    </location>
</feature>
<comment type="subcellular location">
    <subcellularLocation>
        <location evidence="1">Cell envelope</location>
    </subcellularLocation>
</comment>
<feature type="chain" id="PRO_5026915605" evidence="6">
    <location>
        <begin position="22"/>
        <end position="326"/>
    </location>
</feature>
<dbReference type="Pfam" id="PF01497">
    <property type="entry name" value="Peripla_BP_2"/>
    <property type="match status" value="1"/>
</dbReference>
<evidence type="ECO:0000256" key="4">
    <source>
        <dbReference type="ARBA" id="ARBA00022496"/>
    </source>
</evidence>
<evidence type="ECO:0000313" key="9">
    <source>
        <dbReference type="Proteomes" id="UP000474802"/>
    </source>
</evidence>
<gene>
    <name evidence="8" type="ORF">G5575_16865</name>
</gene>
<dbReference type="Gene3D" id="3.40.50.1980">
    <property type="entry name" value="Nitrogenase molybdenum iron protein domain"/>
    <property type="match status" value="2"/>
</dbReference>
<proteinExistence type="inferred from homology"/>
<evidence type="ECO:0000259" key="7">
    <source>
        <dbReference type="PROSITE" id="PS50983"/>
    </source>
</evidence>
<dbReference type="InterPro" id="IPR002491">
    <property type="entry name" value="ABC_transptr_periplasmic_BD"/>
</dbReference>
<evidence type="ECO:0000256" key="1">
    <source>
        <dbReference type="ARBA" id="ARBA00004196"/>
    </source>
</evidence>